<accession>A0A7S3JXE1</accession>
<evidence type="ECO:0000313" key="3">
    <source>
        <dbReference type="EMBL" id="CAE0368318.1"/>
    </source>
</evidence>
<dbReference type="InterPro" id="IPR005532">
    <property type="entry name" value="SUMF_dom"/>
</dbReference>
<dbReference type="Pfam" id="PF03781">
    <property type="entry name" value="FGE-sulfatase"/>
    <property type="match status" value="1"/>
</dbReference>
<dbReference type="InterPro" id="IPR051043">
    <property type="entry name" value="Sulfatase_Mod_Factor_Kinase"/>
</dbReference>
<dbReference type="SUPFAM" id="SSF56436">
    <property type="entry name" value="C-type lectin-like"/>
    <property type="match status" value="1"/>
</dbReference>
<proteinExistence type="predicted"/>
<feature type="chain" id="PRO_5031228813" description="Sulfatase-modifying factor enzyme-like domain-containing protein" evidence="1">
    <location>
        <begin position="18"/>
        <end position="1011"/>
    </location>
</feature>
<dbReference type="GO" id="GO:0120147">
    <property type="term" value="F:formylglycine-generating oxidase activity"/>
    <property type="evidence" value="ECO:0007669"/>
    <property type="project" value="TreeGrafter"/>
</dbReference>
<dbReference type="InterPro" id="IPR042095">
    <property type="entry name" value="SUMF_sf"/>
</dbReference>
<dbReference type="EMBL" id="HBIJ01013399">
    <property type="protein sequence ID" value="CAE0368318.1"/>
    <property type="molecule type" value="Transcribed_RNA"/>
</dbReference>
<dbReference type="InterPro" id="IPR016187">
    <property type="entry name" value="CTDL_fold"/>
</dbReference>
<dbReference type="AlphaFoldDB" id="A0A7S3JXE1"/>
<dbReference type="PANTHER" id="PTHR23150:SF19">
    <property type="entry name" value="FORMYLGLYCINE-GENERATING ENZYME"/>
    <property type="match status" value="1"/>
</dbReference>
<evidence type="ECO:0000256" key="1">
    <source>
        <dbReference type="SAM" id="SignalP"/>
    </source>
</evidence>
<keyword evidence="1" id="KW-0732">Signal</keyword>
<dbReference type="Gene3D" id="3.90.1580.10">
    <property type="entry name" value="paralog of FGE (formylglycine-generating enzyme)"/>
    <property type="match status" value="1"/>
</dbReference>
<name>A0A7S3JXE1_9STRA</name>
<feature type="domain" description="Sulfatase-modifying factor enzyme-like" evidence="2">
    <location>
        <begin position="782"/>
        <end position="1003"/>
    </location>
</feature>
<evidence type="ECO:0000259" key="2">
    <source>
        <dbReference type="Pfam" id="PF03781"/>
    </source>
</evidence>
<gene>
    <name evidence="3" type="ORF">ALAG00032_LOCUS9081</name>
</gene>
<sequence>MKLCVLSVILFSVRIHGEISNLVGWQPKNALRQVPRMFAGNESMFLFLGSNTTEYTSCSKLWPEIRELLRGFFLKGLFATSFLIRCNFSLSEENTIKEPSSRLDKATAMWQQQFIQGPLQARSYLALEWNGNPLNATKVTEAVINLGFAGAALLTTNASAVIPTFVNNKQSDTLVIIDLSLQGIDSKGFRRSGLPIYSLHMLDSSNEDGAIITDLWHSPIPKQSVPTVSSLFPKSKYRVLLIVDFSNFSVEDFQLYGMFSSWFSGASNYPWLALAPPANMSVVAAWTDEVEEWRQTLRERFGLSQTQPQFQQRWINAPQIMIYDRYLTADNGTKCTVDRFLDDLTERYGGVDAVLLWVPYPNIGIDSRSQFHMAQDIIEILEECVHAFQSHSVDVILPFLPWDRGTQVFDNSTNEALMIKLAERLGVTAINGDTEYGMRNSVGRWPSNWTLMPEAGTDLRESIEYMYYATEDPYRADAGLRNALSVDLASWNYFPLINPGTYLTGRAIADVNTYGNKSTGYFNASTSIPGYLNGPPLVSRAKLIDNRHNAFQCDRWAIDHKNLVHHAFFSGTGIVTWENVWGIWQGLSDYDAQAIRRYSHLFRFEPISMLIFDKDTKFQPFIFSEILPTGLYASKFNLELSNVSITLWLFLNRNEKNQTLDISVPAACLTAHCCIDIWNGRNISVNTTLKLFFEPYGYGALYGSSSDQSCPNEVFLADRRNMTAIPLYTYDTEPHLLSQSRVEDNFVPTSHFDSNNMTFISGGYYSFITQGAQVEGWGGLVGPSSYGQPDVQFEFEEKPSRWHNHSFLNLSAFFIDTYPVTNKAYLKFIFESGYKPKYSTNFLNHLKIATTNSDEQPVRYISLSDARAYCNYYNKTLPRSYQWQRVAQGPNGDRIFPWGNDWDLNAVPTPDTGFSMREPPDVGTHPLGASAEGVHDLVATIWQLTDQFCDDHTCRVIIRGGSYYRPNSAEWYLPSTYRNDEQQTLLLFSDALDRSGAIGFRCVVNSVPLAA</sequence>
<organism evidence="3">
    <name type="scientific">Aureoumbra lagunensis</name>
    <dbReference type="NCBI Taxonomy" id="44058"/>
    <lineage>
        <taxon>Eukaryota</taxon>
        <taxon>Sar</taxon>
        <taxon>Stramenopiles</taxon>
        <taxon>Ochrophyta</taxon>
        <taxon>Pelagophyceae</taxon>
        <taxon>Pelagomonadales</taxon>
        <taxon>Aureoumbra</taxon>
    </lineage>
</organism>
<protein>
    <recommendedName>
        <fullName evidence="2">Sulfatase-modifying factor enzyme-like domain-containing protein</fullName>
    </recommendedName>
</protein>
<feature type="signal peptide" evidence="1">
    <location>
        <begin position="1"/>
        <end position="17"/>
    </location>
</feature>
<reference evidence="3" key="1">
    <citation type="submission" date="2021-01" db="EMBL/GenBank/DDBJ databases">
        <authorList>
            <person name="Corre E."/>
            <person name="Pelletier E."/>
            <person name="Niang G."/>
            <person name="Scheremetjew M."/>
            <person name="Finn R."/>
            <person name="Kale V."/>
            <person name="Holt S."/>
            <person name="Cochrane G."/>
            <person name="Meng A."/>
            <person name="Brown T."/>
            <person name="Cohen L."/>
        </authorList>
    </citation>
    <scope>NUCLEOTIDE SEQUENCE</scope>
    <source>
        <strain evidence="3">CCMP1510</strain>
    </source>
</reference>
<dbReference type="PANTHER" id="PTHR23150">
    <property type="entry name" value="SULFATASE MODIFYING FACTOR 1, 2"/>
    <property type="match status" value="1"/>
</dbReference>